<evidence type="ECO:0000313" key="11">
    <source>
        <dbReference type="Proteomes" id="UP000663860"/>
    </source>
</evidence>
<evidence type="ECO:0000256" key="3">
    <source>
        <dbReference type="ARBA" id="ARBA00022833"/>
    </source>
</evidence>
<reference evidence="10" key="1">
    <citation type="submission" date="2021-02" db="EMBL/GenBank/DDBJ databases">
        <authorList>
            <person name="Nowell W R."/>
        </authorList>
    </citation>
    <scope>NUCLEOTIDE SEQUENCE</scope>
</reference>
<evidence type="ECO:0000256" key="6">
    <source>
        <dbReference type="ARBA" id="ARBA00023163"/>
    </source>
</evidence>
<keyword evidence="5" id="KW-0238">DNA-binding</keyword>
<dbReference type="PANTHER" id="PTHR24082:SF283">
    <property type="entry name" value="NUCLEAR HORMONE RECEPTOR HR96"/>
    <property type="match status" value="1"/>
</dbReference>
<evidence type="ECO:0000256" key="8">
    <source>
        <dbReference type="ARBA" id="ARBA00023242"/>
    </source>
</evidence>
<evidence type="ECO:0000256" key="5">
    <source>
        <dbReference type="ARBA" id="ARBA00023125"/>
    </source>
</evidence>
<keyword evidence="3" id="KW-0862">Zinc</keyword>
<keyword evidence="6" id="KW-0804">Transcription</keyword>
<dbReference type="GO" id="GO:0000978">
    <property type="term" value="F:RNA polymerase II cis-regulatory region sequence-specific DNA binding"/>
    <property type="evidence" value="ECO:0007669"/>
    <property type="project" value="TreeGrafter"/>
</dbReference>
<evidence type="ECO:0000256" key="7">
    <source>
        <dbReference type="ARBA" id="ARBA00023170"/>
    </source>
</evidence>
<feature type="domain" description="Nuclear receptor" evidence="9">
    <location>
        <begin position="24"/>
        <end position="100"/>
    </location>
</feature>
<dbReference type="GO" id="GO:0004879">
    <property type="term" value="F:nuclear receptor activity"/>
    <property type="evidence" value="ECO:0007669"/>
    <property type="project" value="TreeGrafter"/>
</dbReference>
<protein>
    <recommendedName>
        <fullName evidence="9">Nuclear receptor domain-containing protein</fullName>
    </recommendedName>
</protein>
<dbReference type="PROSITE" id="PS51030">
    <property type="entry name" value="NUCLEAR_REC_DBD_2"/>
    <property type="match status" value="1"/>
</dbReference>
<name>A0A815IP51_9BILA</name>
<evidence type="ECO:0000256" key="2">
    <source>
        <dbReference type="ARBA" id="ARBA00022771"/>
    </source>
</evidence>
<dbReference type="PRINTS" id="PR00047">
    <property type="entry name" value="STROIDFINGER"/>
</dbReference>
<dbReference type="GO" id="GO:0045944">
    <property type="term" value="P:positive regulation of transcription by RNA polymerase II"/>
    <property type="evidence" value="ECO:0007669"/>
    <property type="project" value="TreeGrafter"/>
</dbReference>
<evidence type="ECO:0000313" key="10">
    <source>
        <dbReference type="EMBL" id="CAF1368931.1"/>
    </source>
</evidence>
<dbReference type="InterPro" id="IPR001628">
    <property type="entry name" value="Znf_hrmn_rcpt"/>
</dbReference>
<keyword evidence="4" id="KW-0805">Transcription regulation</keyword>
<accession>A0A815IP51</accession>
<dbReference type="Proteomes" id="UP000663860">
    <property type="component" value="Unassembled WGS sequence"/>
</dbReference>
<dbReference type="SUPFAM" id="SSF57716">
    <property type="entry name" value="Glucocorticoid receptor-like (DNA-binding domain)"/>
    <property type="match status" value="1"/>
</dbReference>
<gene>
    <name evidence="10" type="ORF">IZO911_LOCUS37748</name>
</gene>
<evidence type="ECO:0000256" key="1">
    <source>
        <dbReference type="ARBA" id="ARBA00022723"/>
    </source>
</evidence>
<dbReference type="GO" id="GO:0008270">
    <property type="term" value="F:zinc ion binding"/>
    <property type="evidence" value="ECO:0007669"/>
    <property type="project" value="UniProtKB-KW"/>
</dbReference>
<dbReference type="Gene3D" id="3.30.50.10">
    <property type="entry name" value="Erythroid Transcription Factor GATA-1, subunit A"/>
    <property type="match status" value="1"/>
</dbReference>
<proteinExistence type="predicted"/>
<dbReference type="PANTHER" id="PTHR24082">
    <property type="entry name" value="NUCLEAR HORMONE RECEPTOR"/>
    <property type="match status" value="1"/>
</dbReference>
<sequence length="392" mass="45547">MYFNQPLPILTIQRDQSSNRHTKNDICRICGDKAYVINYGALSCSSCKTFFRRHGFRYQHSLECNFNAKCCITQETRKYCAACRFAKCLTVGMDSDLIRKEDLYAKHRQPHSSQKNKISKKIIPIPQLFTLNLLCNDRSSLTSFDWTMLSNVINAFDKFNSVFQTRQLIESFSSWPQHFSFDISQVLSLFASFYKSTESFISSSADFQILTLTEKHSLYQRNLHGVLNLCATFILSLSGMFNVSTNDGSILANIHGYDIYQQTKQISMRLEYDTAIIKLMLIALAFSSNCYMVDKHEHIHNDSLLLGTFRLFGSQNMYIEILWKYMMYRYGYYEAAIRLLILVKIILDLLKMSANIHRTNDCYHNFVEEAVLIAENIVTRNEKEVVKLWGRP</sequence>
<dbReference type="Pfam" id="PF00105">
    <property type="entry name" value="zf-C4"/>
    <property type="match status" value="1"/>
</dbReference>
<dbReference type="AlphaFoldDB" id="A0A815IP51"/>
<dbReference type="SMART" id="SM00399">
    <property type="entry name" value="ZnF_C4"/>
    <property type="match status" value="1"/>
</dbReference>
<comment type="caution">
    <text evidence="10">The sequence shown here is derived from an EMBL/GenBank/DDBJ whole genome shotgun (WGS) entry which is preliminary data.</text>
</comment>
<dbReference type="GO" id="GO:0000122">
    <property type="term" value="P:negative regulation of transcription by RNA polymerase II"/>
    <property type="evidence" value="ECO:0007669"/>
    <property type="project" value="TreeGrafter"/>
</dbReference>
<organism evidence="10 11">
    <name type="scientific">Adineta steineri</name>
    <dbReference type="NCBI Taxonomy" id="433720"/>
    <lineage>
        <taxon>Eukaryota</taxon>
        <taxon>Metazoa</taxon>
        <taxon>Spiralia</taxon>
        <taxon>Gnathifera</taxon>
        <taxon>Rotifera</taxon>
        <taxon>Eurotatoria</taxon>
        <taxon>Bdelloidea</taxon>
        <taxon>Adinetida</taxon>
        <taxon>Adinetidae</taxon>
        <taxon>Adineta</taxon>
    </lineage>
</organism>
<dbReference type="InterPro" id="IPR013088">
    <property type="entry name" value="Znf_NHR/GATA"/>
</dbReference>
<dbReference type="PROSITE" id="PS00031">
    <property type="entry name" value="NUCLEAR_REC_DBD_1"/>
    <property type="match status" value="1"/>
</dbReference>
<keyword evidence="1" id="KW-0479">Metal-binding</keyword>
<keyword evidence="2" id="KW-0863">Zinc-finger</keyword>
<keyword evidence="8" id="KW-0539">Nucleus</keyword>
<keyword evidence="7" id="KW-0675">Receptor</keyword>
<dbReference type="GO" id="GO:0030154">
    <property type="term" value="P:cell differentiation"/>
    <property type="evidence" value="ECO:0007669"/>
    <property type="project" value="TreeGrafter"/>
</dbReference>
<evidence type="ECO:0000256" key="4">
    <source>
        <dbReference type="ARBA" id="ARBA00023015"/>
    </source>
</evidence>
<dbReference type="InterPro" id="IPR050234">
    <property type="entry name" value="Nuclear_hormone_rcpt_NR1"/>
</dbReference>
<evidence type="ECO:0000259" key="9">
    <source>
        <dbReference type="PROSITE" id="PS51030"/>
    </source>
</evidence>
<dbReference type="EMBL" id="CAJNOE010000979">
    <property type="protein sequence ID" value="CAF1368931.1"/>
    <property type="molecule type" value="Genomic_DNA"/>
</dbReference>